<feature type="transmembrane region" description="Helical" evidence="7">
    <location>
        <begin position="200"/>
        <end position="225"/>
    </location>
</feature>
<keyword evidence="2" id="KW-1003">Cell membrane</keyword>
<dbReference type="RefSeq" id="WP_386675616.1">
    <property type="nucleotide sequence ID" value="NZ_JBHLTG010000010.1"/>
</dbReference>
<feature type="transmembrane region" description="Helical" evidence="7">
    <location>
        <begin position="45"/>
        <end position="68"/>
    </location>
</feature>
<sequence length="351" mass="36541">MAESGSTESLGQRAAKLFARAQTLRPVRVAVHYIEVRGPILGSGLAYSAIFAVFAGLYVGFAIAGLVISGDIGLRQSLISFVNENVPGLIQAGDGAGGAIDPQDLLNADVFGWTGAFALAILLVIAVSWLGSARDAVRGIFELDPLEANFALLKLKDLGLAVAFGAVLLVSALLSVAGTQATGFALGLLGIDEDSLVGTVLGRIVTLTIMFALDASLLAGVYRILSGVPIPWRRLRGGALIGAAALGGLKVAASASLIGAGGTNPLLSSFTVIIGLLIFFNLICQVILIAAAWIAVGIRDRGIVLDPALREKRLDEARELIAAHRRGEPEPPQEPAAGPRRRRTGSRKRRS</sequence>
<feature type="transmembrane region" description="Helical" evidence="7">
    <location>
        <begin position="237"/>
        <end position="258"/>
    </location>
</feature>
<proteinExistence type="predicted"/>
<evidence type="ECO:0000313" key="8">
    <source>
        <dbReference type="EMBL" id="MFC0682003.1"/>
    </source>
</evidence>
<reference evidence="8 9" key="1">
    <citation type="submission" date="2024-09" db="EMBL/GenBank/DDBJ databases">
        <authorList>
            <person name="Sun Q."/>
            <person name="Mori K."/>
        </authorList>
    </citation>
    <scope>NUCLEOTIDE SEQUENCE [LARGE SCALE GENOMIC DNA]</scope>
    <source>
        <strain evidence="8 9">KCTC 23076</strain>
    </source>
</reference>
<dbReference type="EMBL" id="JBHLTG010000010">
    <property type="protein sequence ID" value="MFC0682003.1"/>
    <property type="molecule type" value="Genomic_DNA"/>
</dbReference>
<dbReference type="PANTHER" id="PTHR30213:SF1">
    <property type="entry name" value="INNER MEMBRANE PROTEIN YHJD"/>
    <property type="match status" value="1"/>
</dbReference>
<dbReference type="PANTHER" id="PTHR30213">
    <property type="entry name" value="INNER MEMBRANE PROTEIN YHJD"/>
    <property type="match status" value="1"/>
</dbReference>
<dbReference type="Proteomes" id="UP001589896">
    <property type="component" value="Unassembled WGS sequence"/>
</dbReference>
<evidence type="ECO:0000256" key="7">
    <source>
        <dbReference type="SAM" id="Phobius"/>
    </source>
</evidence>
<dbReference type="InterPro" id="IPR017039">
    <property type="entry name" value="Virul_fac_BrkB"/>
</dbReference>
<feature type="compositionally biased region" description="Basic and acidic residues" evidence="6">
    <location>
        <begin position="320"/>
        <end position="329"/>
    </location>
</feature>
<evidence type="ECO:0000256" key="2">
    <source>
        <dbReference type="ARBA" id="ARBA00022475"/>
    </source>
</evidence>
<evidence type="ECO:0000256" key="4">
    <source>
        <dbReference type="ARBA" id="ARBA00022989"/>
    </source>
</evidence>
<name>A0ABV6S1J5_9GAMM</name>
<evidence type="ECO:0000256" key="5">
    <source>
        <dbReference type="ARBA" id="ARBA00023136"/>
    </source>
</evidence>
<comment type="caution">
    <text evidence="8">The sequence shown here is derived from an EMBL/GenBank/DDBJ whole genome shotgun (WGS) entry which is preliminary data.</text>
</comment>
<evidence type="ECO:0000256" key="6">
    <source>
        <dbReference type="SAM" id="MobiDB-lite"/>
    </source>
</evidence>
<feature type="compositionally biased region" description="Basic residues" evidence="6">
    <location>
        <begin position="339"/>
        <end position="351"/>
    </location>
</feature>
<accession>A0ABV6S1J5</accession>
<feature type="region of interest" description="Disordered" evidence="6">
    <location>
        <begin position="320"/>
        <end position="351"/>
    </location>
</feature>
<feature type="transmembrane region" description="Helical" evidence="7">
    <location>
        <begin position="110"/>
        <end position="130"/>
    </location>
</feature>
<protein>
    <submittedName>
        <fullName evidence="8">YihY/virulence factor BrkB family protein</fullName>
    </submittedName>
</protein>
<evidence type="ECO:0000313" key="9">
    <source>
        <dbReference type="Proteomes" id="UP001589896"/>
    </source>
</evidence>
<keyword evidence="4 7" id="KW-1133">Transmembrane helix</keyword>
<feature type="transmembrane region" description="Helical" evidence="7">
    <location>
        <begin position="158"/>
        <end position="180"/>
    </location>
</feature>
<evidence type="ECO:0000256" key="3">
    <source>
        <dbReference type="ARBA" id="ARBA00022692"/>
    </source>
</evidence>
<organism evidence="8 9">
    <name type="scientific">Lysobacter korlensis</name>
    <dbReference type="NCBI Taxonomy" id="553636"/>
    <lineage>
        <taxon>Bacteria</taxon>
        <taxon>Pseudomonadati</taxon>
        <taxon>Pseudomonadota</taxon>
        <taxon>Gammaproteobacteria</taxon>
        <taxon>Lysobacterales</taxon>
        <taxon>Lysobacteraceae</taxon>
        <taxon>Lysobacter</taxon>
    </lineage>
</organism>
<keyword evidence="5 7" id="KW-0472">Membrane</keyword>
<comment type="subcellular location">
    <subcellularLocation>
        <location evidence="1">Cell membrane</location>
        <topology evidence="1">Multi-pass membrane protein</topology>
    </subcellularLocation>
</comment>
<gene>
    <name evidence="8" type="ORF">ACFFGH_29580</name>
</gene>
<evidence type="ECO:0000256" key="1">
    <source>
        <dbReference type="ARBA" id="ARBA00004651"/>
    </source>
</evidence>
<dbReference type="Pfam" id="PF03631">
    <property type="entry name" value="Virul_fac_BrkB"/>
    <property type="match status" value="1"/>
</dbReference>
<feature type="transmembrane region" description="Helical" evidence="7">
    <location>
        <begin position="270"/>
        <end position="296"/>
    </location>
</feature>
<keyword evidence="9" id="KW-1185">Reference proteome</keyword>
<keyword evidence="3 7" id="KW-0812">Transmembrane</keyword>